<sequence length="324" mass="37248">MAKVRKEIIIRHSSRMANRMLQYLVAMELQRKFPDYLVCRFDIPEWGLKGPEAMNRRHLVPKIDVQRYDTVFIEEAMAAGHLDRIFIKSVCGNMAALPSREFANSLFDASHVAAYETGDDDIVIHVRLEDILEPGRHQHYGPLPLGFYEQVIRDSGKRPVFVGQMGSDWYSDMLRAAFPDALLLEGGSVLHDFETIRRAKHIIPAISTFSWMAAWLSEATSIHYPLSGLFHPLQRPGIDMMPRKDPRYRFYLFPERLWMATPEQQQELRAPFEARPLGPEEVEALHAQSAALWAPRLEAWRREFSEAMARFNADRAARVASAAE</sequence>
<dbReference type="Proteomes" id="UP000193409">
    <property type="component" value="Unassembled WGS sequence"/>
</dbReference>
<dbReference type="RefSeq" id="WP_085869033.1">
    <property type="nucleotide sequence ID" value="NZ_FWFQ01000017.1"/>
</dbReference>
<evidence type="ECO:0000313" key="2">
    <source>
        <dbReference type="Proteomes" id="UP000193409"/>
    </source>
</evidence>
<dbReference type="EMBL" id="FWFQ01000017">
    <property type="protein sequence ID" value="SLN48377.1"/>
    <property type="molecule type" value="Genomic_DNA"/>
</dbReference>
<dbReference type="OrthoDB" id="9794601at2"/>
<proteinExistence type="predicted"/>
<organism evidence="1 2">
    <name type="scientific">Pseudoruegeria aquimaris</name>
    <dbReference type="NCBI Taxonomy" id="393663"/>
    <lineage>
        <taxon>Bacteria</taxon>
        <taxon>Pseudomonadati</taxon>
        <taxon>Pseudomonadota</taxon>
        <taxon>Alphaproteobacteria</taxon>
        <taxon>Rhodobacterales</taxon>
        <taxon>Roseobacteraceae</taxon>
        <taxon>Pseudoruegeria</taxon>
    </lineage>
</organism>
<accession>A0A1Y5SZ05</accession>
<reference evidence="1 2" key="1">
    <citation type="submission" date="2017-03" db="EMBL/GenBank/DDBJ databases">
        <authorList>
            <person name="Afonso C.L."/>
            <person name="Miller P.J."/>
            <person name="Scott M.A."/>
            <person name="Spackman E."/>
            <person name="Goraichik I."/>
            <person name="Dimitrov K.M."/>
            <person name="Suarez D.L."/>
            <person name="Swayne D.E."/>
        </authorList>
    </citation>
    <scope>NUCLEOTIDE SEQUENCE [LARGE SCALE GENOMIC DNA]</scope>
    <source>
        <strain evidence="1 2">CECT 7680</strain>
    </source>
</reference>
<gene>
    <name evidence="1" type="ORF">PSA7680_02487</name>
</gene>
<protein>
    <recommendedName>
        <fullName evidence="3">Glycosyltransferase family 1 protein</fullName>
    </recommendedName>
</protein>
<name>A0A1Y5SZ05_9RHOB</name>
<evidence type="ECO:0000313" key="1">
    <source>
        <dbReference type="EMBL" id="SLN48377.1"/>
    </source>
</evidence>
<dbReference type="AlphaFoldDB" id="A0A1Y5SZ05"/>
<evidence type="ECO:0008006" key="3">
    <source>
        <dbReference type="Google" id="ProtNLM"/>
    </source>
</evidence>
<keyword evidence="2" id="KW-1185">Reference proteome</keyword>